<name>A0A9D9I2X6_9BACT</name>
<dbReference type="EMBL" id="JADIME010000029">
    <property type="protein sequence ID" value="MBO8464888.1"/>
    <property type="molecule type" value="Genomic_DNA"/>
</dbReference>
<reference evidence="1" key="1">
    <citation type="submission" date="2020-10" db="EMBL/GenBank/DDBJ databases">
        <authorList>
            <person name="Gilroy R."/>
        </authorList>
    </citation>
    <scope>NUCLEOTIDE SEQUENCE</scope>
    <source>
        <strain evidence="1">10037</strain>
    </source>
</reference>
<reference evidence="1" key="2">
    <citation type="journal article" date="2021" name="PeerJ">
        <title>Extensive microbial diversity within the chicken gut microbiome revealed by metagenomics and culture.</title>
        <authorList>
            <person name="Gilroy R."/>
            <person name="Ravi A."/>
            <person name="Getino M."/>
            <person name="Pursley I."/>
            <person name="Horton D.L."/>
            <person name="Alikhan N.F."/>
            <person name="Baker D."/>
            <person name="Gharbi K."/>
            <person name="Hall N."/>
            <person name="Watson M."/>
            <person name="Adriaenssens E.M."/>
            <person name="Foster-Nyarko E."/>
            <person name="Jarju S."/>
            <person name="Secka A."/>
            <person name="Antonio M."/>
            <person name="Oren A."/>
            <person name="Chaudhuri R.R."/>
            <person name="La Ragione R."/>
            <person name="Hildebrand F."/>
            <person name="Pallen M.J."/>
        </authorList>
    </citation>
    <scope>NUCLEOTIDE SEQUENCE</scope>
    <source>
        <strain evidence="1">10037</strain>
    </source>
</reference>
<gene>
    <name evidence="1" type="ORF">IAB93_02685</name>
</gene>
<comment type="caution">
    <text evidence="1">The sequence shown here is derived from an EMBL/GenBank/DDBJ whole genome shotgun (WGS) entry which is preliminary data.</text>
</comment>
<organism evidence="1 2">
    <name type="scientific">Candidatus Merdivivens pullistercoris</name>
    <dbReference type="NCBI Taxonomy" id="2840873"/>
    <lineage>
        <taxon>Bacteria</taxon>
        <taxon>Pseudomonadati</taxon>
        <taxon>Bacteroidota</taxon>
        <taxon>Bacteroidia</taxon>
        <taxon>Bacteroidales</taxon>
        <taxon>Muribaculaceae</taxon>
        <taxon>Muribaculaceae incertae sedis</taxon>
        <taxon>Candidatus Merdivivens</taxon>
    </lineage>
</organism>
<evidence type="ECO:0000313" key="2">
    <source>
        <dbReference type="Proteomes" id="UP000823597"/>
    </source>
</evidence>
<dbReference type="AlphaFoldDB" id="A0A9D9I2X6"/>
<dbReference type="Proteomes" id="UP000823597">
    <property type="component" value="Unassembled WGS sequence"/>
</dbReference>
<evidence type="ECO:0000313" key="1">
    <source>
        <dbReference type="EMBL" id="MBO8464888.1"/>
    </source>
</evidence>
<sequence>MKPLLALVIATTICIINSCSHKIESEYPRGTAKIIEETYFYPVNNNGKWECGDTIISYKYDKANHKSYYDKYGNIILSKEKRLIGTEISTTYYRKPKQHIKERTHVYNTNTQKSYDKIYVYDKNKNLVEVTKSRDSVLSLISKYDYNEEGDLIKKMDVEEEYVMYITPLNQYEAEYIKYNLDGVLLEKGKEKYDDKGLITYCHIDAYNFGQYHHSTEDCYYFYDKDGRILSYIVEKKVVAKVFTAEYDIKWNDDAYFIKKYYQTEPSIDDGFRRFWEYNENGDCIAERLVNEDNTINVDSIKEYEYNEKGDWIKCTVYNRGTHKLCPDGGVLFNLTKEEDTPSEIIVRNIENI</sequence>
<protein>
    <submittedName>
        <fullName evidence="1">Uncharacterized protein</fullName>
    </submittedName>
</protein>
<accession>A0A9D9I2X6</accession>
<proteinExistence type="predicted"/>